<dbReference type="STRING" id="75743.A0A401NLJ8"/>
<evidence type="ECO:0000259" key="3">
    <source>
        <dbReference type="Pfam" id="PF15067"/>
    </source>
</evidence>
<gene>
    <name evidence="4" type="ORF">scyTo_0007110</name>
</gene>
<comment type="similarity">
    <text evidence="1">Belongs to the FAM124 family.</text>
</comment>
<dbReference type="OrthoDB" id="10023686at2759"/>
<dbReference type="InterPro" id="IPR046365">
    <property type="entry name" value="FAM124_dom"/>
</dbReference>
<evidence type="ECO:0000256" key="2">
    <source>
        <dbReference type="SAM" id="MobiDB-lite"/>
    </source>
</evidence>
<comment type="caution">
    <text evidence="4">The sequence shown here is derived from an EMBL/GenBank/DDBJ whole genome shotgun (WGS) entry which is preliminary data.</text>
</comment>
<reference evidence="4 5" key="1">
    <citation type="journal article" date="2018" name="Nat. Ecol. Evol.">
        <title>Shark genomes provide insights into elasmobranch evolution and the origin of vertebrates.</title>
        <authorList>
            <person name="Hara Y"/>
            <person name="Yamaguchi K"/>
            <person name="Onimaru K"/>
            <person name="Kadota M"/>
            <person name="Koyanagi M"/>
            <person name="Keeley SD"/>
            <person name="Tatsumi K"/>
            <person name="Tanaka K"/>
            <person name="Motone F"/>
            <person name="Kageyama Y"/>
            <person name="Nozu R"/>
            <person name="Adachi N"/>
            <person name="Nishimura O"/>
            <person name="Nakagawa R"/>
            <person name="Tanegashima C"/>
            <person name="Kiyatake I"/>
            <person name="Matsumoto R"/>
            <person name="Murakumo K"/>
            <person name="Nishida K"/>
            <person name="Terakita A"/>
            <person name="Kuratani S"/>
            <person name="Sato K"/>
            <person name="Hyodo S Kuraku.S."/>
        </authorList>
    </citation>
    <scope>NUCLEOTIDE SEQUENCE [LARGE SCALE GENOMIC DNA]</scope>
</reference>
<sequence>MTRSRSGTAEECADSGAETGGSDSSRMSSSSEPLLEEGQDPFQMTVHLLANPGESRGLQKTLDCLLHWLSPEIQLFHVSERATPIKRCDAQHRKSSGYPSLSVILFLHEDFGEERILQVHDFFQGLPWHYHHSESVGGKILPYMICCQDFYSLDANMPLWAVRQVHYGTEILRVTVCCSNENFDDAVKLYELILQKKAAVQKMDFCCFTVFSTQSFCIQLSLKQLPPGVPVDVKESAVLQFRVHAIGELVPLLPNPCIPISNTRWQTEDYDRNKILFQVRGNIQYLDRNYPASQVHGNTGLSNYSCSSVLCNQNSLPDKWLYNKMPRGKIRMVSTLTEGESERRCVKGKQRSSLNEMLDRIDMSTSESLCSTPKSSSCYSSQRSSPATLSRCDLACYYNTSTNLRNFENETNTGLQNAETDVDTGFIVTKSYLSSDDSLCSLDTFPTNLKTSLPSLSSTSLALKPTVRTGLKGAMSSENTSILSRKWHTSNVELKHAHCCQQSLEAHPQLNESGVEEEFFI</sequence>
<dbReference type="GO" id="GO:0005654">
    <property type="term" value="C:nucleoplasm"/>
    <property type="evidence" value="ECO:0007669"/>
    <property type="project" value="TreeGrafter"/>
</dbReference>
<dbReference type="EMBL" id="BFAA01002516">
    <property type="protein sequence ID" value="GCB61771.1"/>
    <property type="molecule type" value="Genomic_DNA"/>
</dbReference>
<evidence type="ECO:0000256" key="1">
    <source>
        <dbReference type="ARBA" id="ARBA00006440"/>
    </source>
</evidence>
<feature type="domain" description="FAM124" evidence="3">
    <location>
        <begin position="44"/>
        <end position="278"/>
    </location>
</feature>
<dbReference type="PANTHER" id="PTHR14715">
    <property type="entry name" value="FAM124 DOMAIN-CONTAINING PROTEIN-RELATED"/>
    <property type="match status" value="1"/>
</dbReference>
<name>A0A401NLJ8_SCYTO</name>
<evidence type="ECO:0000313" key="5">
    <source>
        <dbReference type="Proteomes" id="UP000288216"/>
    </source>
</evidence>
<feature type="region of interest" description="Disordered" evidence="2">
    <location>
        <begin position="1"/>
        <end position="36"/>
    </location>
</feature>
<keyword evidence="5" id="KW-1185">Reference proteome</keyword>
<proteinExistence type="inferred from homology"/>
<organism evidence="4 5">
    <name type="scientific">Scyliorhinus torazame</name>
    <name type="common">Cloudy catshark</name>
    <name type="synonym">Catulus torazame</name>
    <dbReference type="NCBI Taxonomy" id="75743"/>
    <lineage>
        <taxon>Eukaryota</taxon>
        <taxon>Metazoa</taxon>
        <taxon>Chordata</taxon>
        <taxon>Craniata</taxon>
        <taxon>Vertebrata</taxon>
        <taxon>Chondrichthyes</taxon>
        <taxon>Elasmobranchii</taxon>
        <taxon>Galeomorphii</taxon>
        <taxon>Galeoidea</taxon>
        <taxon>Carcharhiniformes</taxon>
        <taxon>Scyliorhinidae</taxon>
        <taxon>Scyliorhinus</taxon>
    </lineage>
</organism>
<dbReference type="InterPro" id="IPR029380">
    <property type="entry name" value="FAM124"/>
</dbReference>
<accession>A0A401NLJ8</accession>
<feature type="compositionally biased region" description="Low complexity" evidence="2">
    <location>
        <begin position="22"/>
        <end position="31"/>
    </location>
</feature>
<protein>
    <recommendedName>
        <fullName evidence="3">FAM124 domain-containing protein</fullName>
    </recommendedName>
</protein>
<evidence type="ECO:0000313" key="4">
    <source>
        <dbReference type="EMBL" id="GCB61771.1"/>
    </source>
</evidence>
<dbReference type="OMA" id="PWQCYPA"/>
<dbReference type="Proteomes" id="UP000288216">
    <property type="component" value="Unassembled WGS sequence"/>
</dbReference>
<dbReference type="PANTHER" id="PTHR14715:SF2">
    <property type="entry name" value="PROTEIN FAM124B"/>
    <property type="match status" value="1"/>
</dbReference>
<dbReference type="Pfam" id="PF15067">
    <property type="entry name" value="FAM124"/>
    <property type="match status" value="1"/>
</dbReference>
<dbReference type="AlphaFoldDB" id="A0A401NLJ8"/>